<name>A0A395M748_9HYPO</name>
<accession>A0A395M748</accession>
<dbReference type="EMBL" id="PXXK01000520">
    <property type="protein sequence ID" value="RFN43676.1"/>
    <property type="molecule type" value="Genomic_DNA"/>
</dbReference>
<keyword evidence="3" id="KW-1185">Reference proteome</keyword>
<gene>
    <name evidence="2" type="ORF">FIE12Z_12087</name>
</gene>
<protein>
    <submittedName>
        <fullName evidence="2">Uncharacterized protein</fullName>
    </submittedName>
</protein>
<sequence length="148" mass="16882">MGLRQQFNSKAMPLALATPWIISMLISWIPFIKVSLYEMPSFLLLVSLISAVEVLGIVAIFIYTTIFPESPYAEPAEPGRPSTWQEKFLLVWFWFLFISPFCTSIFVMWMASDNPCNDEDDYTILDQPICQVGLRLIKATALFRAGTM</sequence>
<evidence type="ECO:0000313" key="2">
    <source>
        <dbReference type="EMBL" id="RFN43676.1"/>
    </source>
</evidence>
<evidence type="ECO:0000313" key="3">
    <source>
        <dbReference type="Proteomes" id="UP000265631"/>
    </source>
</evidence>
<keyword evidence="1" id="KW-0472">Membrane</keyword>
<proteinExistence type="predicted"/>
<feature type="transmembrane region" description="Helical" evidence="1">
    <location>
        <begin position="12"/>
        <end position="31"/>
    </location>
</feature>
<keyword evidence="1" id="KW-1133">Transmembrane helix</keyword>
<evidence type="ECO:0000256" key="1">
    <source>
        <dbReference type="SAM" id="Phobius"/>
    </source>
</evidence>
<organism evidence="2 3">
    <name type="scientific">Fusarium flagelliforme</name>
    <dbReference type="NCBI Taxonomy" id="2675880"/>
    <lineage>
        <taxon>Eukaryota</taxon>
        <taxon>Fungi</taxon>
        <taxon>Dikarya</taxon>
        <taxon>Ascomycota</taxon>
        <taxon>Pezizomycotina</taxon>
        <taxon>Sordariomycetes</taxon>
        <taxon>Hypocreomycetidae</taxon>
        <taxon>Hypocreales</taxon>
        <taxon>Nectriaceae</taxon>
        <taxon>Fusarium</taxon>
        <taxon>Fusarium incarnatum-equiseti species complex</taxon>
    </lineage>
</organism>
<feature type="transmembrane region" description="Helical" evidence="1">
    <location>
        <begin position="43"/>
        <end position="67"/>
    </location>
</feature>
<dbReference type="Proteomes" id="UP000265631">
    <property type="component" value="Unassembled WGS sequence"/>
</dbReference>
<reference evidence="2 3" key="1">
    <citation type="journal article" date="2018" name="PLoS Pathog.">
        <title>Evolution of structural diversity of trichothecenes, a family of toxins produced by plant pathogenic and entomopathogenic fungi.</title>
        <authorList>
            <person name="Proctor R.H."/>
            <person name="McCormick S.P."/>
            <person name="Kim H.S."/>
            <person name="Cardoza R.E."/>
            <person name="Stanley A.M."/>
            <person name="Lindo L."/>
            <person name="Kelly A."/>
            <person name="Brown D.W."/>
            <person name="Lee T."/>
            <person name="Vaughan M.M."/>
            <person name="Alexander N.J."/>
            <person name="Busman M."/>
            <person name="Gutierrez S."/>
        </authorList>
    </citation>
    <scope>NUCLEOTIDE SEQUENCE [LARGE SCALE GENOMIC DNA]</scope>
    <source>
        <strain evidence="2 3">NRRL 13405</strain>
    </source>
</reference>
<dbReference type="AlphaFoldDB" id="A0A395M748"/>
<comment type="caution">
    <text evidence="2">The sequence shown here is derived from an EMBL/GenBank/DDBJ whole genome shotgun (WGS) entry which is preliminary data.</text>
</comment>
<keyword evidence="1" id="KW-0812">Transmembrane</keyword>
<feature type="transmembrane region" description="Helical" evidence="1">
    <location>
        <begin position="88"/>
        <end position="111"/>
    </location>
</feature>